<evidence type="ECO:0000313" key="1">
    <source>
        <dbReference type="EMBL" id="AFZ70903.1"/>
    </source>
</evidence>
<dbReference type="eggNOG" id="arCOG00017">
    <property type="taxonomic scope" value="Archaea"/>
</dbReference>
<dbReference type="PANTHER" id="PTHR40730">
    <property type="entry name" value="TRANSCRIPTIONAL REGULATOR PROTEIN-LIKE PROTEIN"/>
    <property type="match status" value="1"/>
</dbReference>
<dbReference type="InParanoid" id="L0AAG1"/>
<dbReference type="RefSeq" id="WP_015232800.1">
    <property type="nucleotide sequence ID" value="NC_019791.1"/>
</dbReference>
<name>L0AAG1_CALLD</name>
<sequence length="133" mass="15252">MSKEKSIEEQTTIEMPCEVAARIVIPSIRASVAYILVNEFKLSKYTAARLLGLTPAAINNYISGKRGDRYMKILTEDEKYLEKVREAARLILAYQGRTEESMDEFMKKYQIAMCSICSEVNEVAHKYGCPYRH</sequence>
<proteinExistence type="predicted"/>
<dbReference type="HOGENOM" id="CLU_133047_2_1_2"/>
<dbReference type="GeneID" id="14212443"/>
<evidence type="ECO:0000313" key="2">
    <source>
        <dbReference type="Proteomes" id="UP000010469"/>
    </source>
</evidence>
<dbReference type="STRING" id="1056495.Calag_1183"/>
<dbReference type="Proteomes" id="UP000010469">
    <property type="component" value="Chromosome"/>
</dbReference>
<protein>
    <submittedName>
        <fullName evidence="1">Putative transcriptional regulator</fullName>
    </submittedName>
</protein>
<gene>
    <name evidence="1" type="ordered locus">Calag_1183</name>
</gene>
<organism evidence="1 2">
    <name type="scientific">Caldisphaera lagunensis (strain DSM 15908 / JCM 11604 / ANMR 0165 / IC-154)</name>
    <dbReference type="NCBI Taxonomy" id="1056495"/>
    <lineage>
        <taxon>Archaea</taxon>
        <taxon>Thermoproteota</taxon>
        <taxon>Thermoprotei</taxon>
        <taxon>Acidilobales</taxon>
        <taxon>Caldisphaeraceae</taxon>
        <taxon>Caldisphaera</taxon>
    </lineage>
</organism>
<dbReference type="PANTHER" id="PTHR40730:SF3">
    <property type="entry name" value="HTH CRO_C1-TYPE DOMAIN-CONTAINING PROTEIN"/>
    <property type="match status" value="1"/>
</dbReference>
<keyword evidence="2" id="KW-1185">Reference proteome</keyword>
<reference evidence="2" key="1">
    <citation type="submission" date="2012-03" db="EMBL/GenBank/DDBJ databases">
        <title>Complete genome of Caldisphaera lagunensis DSM 15908.</title>
        <authorList>
            <person name="Lucas S."/>
            <person name="Copeland A."/>
            <person name="Lapidus A."/>
            <person name="Glavina del Rio T."/>
            <person name="Dalin E."/>
            <person name="Tice H."/>
            <person name="Bruce D."/>
            <person name="Goodwin L."/>
            <person name="Pitluck S."/>
            <person name="Peters L."/>
            <person name="Mikhailova N."/>
            <person name="Teshima H."/>
            <person name="Kyrpides N."/>
            <person name="Mavromatis K."/>
            <person name="Ivanova N."/>
            <person name="Brettin T."/>
            <person name="Detter J.C."/>
            <person name="Han C."/>
            <person name="Larimer F."/>
            <person name="Land M."/>
            <person name="Hauser L."/>
            <person name="Markowitz V."/>
            <person name="Cheng J.-F."/>
            <person name="Hugenholtz P."/>
            <person name="Woyke T."/>
            <person name="Wu D."/>
            <person name="Spring S."/>
            <person name="Schroeder M."/>
            <person name="Brambilla E."/>
            <person name="Klenk H.-P."/>
            <person name="Eisen J.A."/>
        </authorList>
    </citation>
    <scope>NUCLEOTIDE SEQUENCE [LARGE SCALE GENOMIC DNA]</scope>
    <source>
        <strain evidence="2">DSM 15908 / JCM 11604 / IC-154</strain>
    </source>
</reference>
<dbReference type="EMBL" id="CP003378">
    <property type="protein sequence ID" value="AFZ70903.1"/>
    <property type="molecule type" value="Genomic_DNA"/>
</dbReference>
<accession>L0AAG1</accession>
<dbReference type="AlphaFoldDB" id="L0AAG1"/>
<dbReference type="KEGG" id="clg:Calag_1183"/>